<dbReference type="CDD" id="cd02214">
    <property type="entry name" value="cupin_MJ1618"/>
    <property type="match status" value="1"/>
</dbReference>
<organism evidence="2 3">
    <name type="scientific">candidate division WOR-3 bacterium RBG_13_43_14</name>
    <dbReference type="NCBI Taxonomy" id="1802590"/>
    <lineage>
        <taxon>Bacteria</taxon>
        <taxon>Bacteria division WOR-3</taxon>
    </lineage>
</organism>
<evidence type="ECO:0000313" key="2">
    <source>
        <dbReference type="EMBL" id="OGC43118.1"/>
    </source>
</evidence>
<dbReference type="AlphaFoldDB" id="A0A1F4UDT9"/>
<name>A0A1F4UDT9_UNCW3</name>
<keyword evidence="2" id="KW-0413">Isomerase</keyword>
<gene>
    <name evidence="2" type="ORF">A2Y85_03565</name>
</gene>
<dbReference type="GO" id="GO:0016853">
    <property type="term" value="F:isomerase activity"/>
    <property type="evidence" value="ECO:0007669"/>
    <property type="project" value="UniProtKB-KW"/>
</dbReference>
<reference evidence="2 3" key="1">
    <citation type="journal article" date="2016" name="Nat. Commun.">
        <title>Thousands of microbial genomes shed light on interconnected biogeochemical processes in an aquifer system.</title>
        <authorList>
            <person name="Anantharaman K."/>
            <person name="Brown C.T."/>
            <person name="Hug L.A."/>
            <person name="Sharon I."/>
            <person name="Castelle C.J."/>
            <person name="Probst A.J."/>
            <person name="Thomas B.C."/>
            <person name="Singh A."/>
            <person name="Wilkins M.J."/>
            <person name="Karaoz U."/>
            <person name="Brodie E.L."/>
            <person name="Williams K.H."/>
            <person name="Hubbard S.S."/>
            <person name="Banfield J.F."/>
        </authorList>
    </citation>
    <scope>NUCLEOTIDE SEQUENCE [LARGE SCALE GENOMIC DNA]</scope>
</reference>
<proteinExistence type="predicted"/>
<dbReference type="PANTHER" id="PTHR36114:SF1">
    <property type="entry name" value="16.7 KDA PROTEIN IN WHIE LOCUS"/>
    <property type="match status" value="1"/>
</dbReference>
<dbReference type="InterPro" id="IPR052044">
    <property type="entry name" value="PKS_Associated_Protein"/>
</dbReference>
<dbReference type="SUPFAM" id="SSF51182">
    <property type="entry name" value="RmlC-like cupins"/>
    <property type="match status" value="1"/>
</dbReference>
<dbReference type="Gene3D" id="2.60.120.10">
    <property type="entry name" value="Jelly Rolls"/>
    <property type="match status" value="1"/>
</dbReference>
<dbReference type="Proteomes" id="UP000177025">
    <property type="component" value="Unassembled WGS sequence"/>
</dbReference>
<dbReference type="PANTHER" id="PTHR36114">
    <property type="entry name" value="16.7 KDA PROTEIN IN WHIE LOCUS"/>
    <property type="match status" value="1"/>
</dbReference>
<protein>
    <submittedName>
        <fullName evidence="2">Mannose-6-phosphate isomerase</fullName>
    </submittedName>
</protein>
<feature type="domain" description="Cupin type-2" evidence="1">
    <location>
        <begin position="42"/>
        <end position="107"/>
    </location>
</feature>
<accession>A0A1F4UDT9</accession>
<dbReference type="InterPro" id="IPR014710">
    <property type="entry name" value="RmlC-like_jellyroll"/>
</dbReference>
<evidence type="ECO:0000313" key="3">
    <source>
        <dbReference type="Proteomes" id="UP000177025"/>
    </source>
</evidence>
<dbReference type="InterPro" id="IPR013096">
    <property type="entry name" value="Cupin_2"/>
</dbReference>
<comment type="caution">
    <text evidence="2">The sequence shown here is derived from an EMBL/GenBank/DDBJ whole genome shotgun (WGS) entry which is preliminary data.</text>
</comment>
<sequence length="120" mass="13571">MHIIKLKDRNEFNAGDGSMLREILNPKKQPLLISYSLARAIVGPKQRTQRHQLMHSEVYYIISGTGLMQIDQEQEPVKKDDAVYIPPGAIQSIENTGDDPLIFLCIVDPAWQSAIEKVLE</sequence>
<dbReference type="Pfam" id="PF07883">
    <property type="entry name" value="Cupin_2"/>
    <property type="match status" value="1"/>
</dbReference>
<evidence type="ECO:0000259" key="1">
    <source>
        <dbReference type="Pfam" id="PF07883"/>
    </source>
</evidence>
<dbReference type="EMBL" id="MEUM01000036">
    <property type="protein sequence ID" value="OGC43118.1"/>
    <property type="molecule type" value="Genomic_DNA"/>
</dbReference>
<dbReference type="InterPro" id="IPR011051">
    <property type="entry name" value="RmlC_Cupin_sf"/>
</dbReference>